<dbReference type="Gene3D" id="3.20.20.100">
    <property type="entry name" value="NADP-dependent oxidoreductase domain"/>
    <property type="match status" value="1"/>
</dbReference>
<evidence type="ECO:0000259" key="1">
    <source>
        <dbReference type="Pfam" id="PF00248"/>
    </source>
</evidence>
<dbReference type="GO" id="GO:0016491">
    <property type="term" value="F:oxidoreductase activity"/>
    <property type="evidence" value="ECO:0007669"/>
    <property type="project" value="InterPro"/>
</dbReference>
<dbReference type="Proteomes" id="UP000027100">
    <property type="component" value="Unassembled WGS sequence"/>
</dbReference>
<reference evidence="2 3" key="1">
    <citation type="journal article" date="2014" name="Antonie Van Leeuwenhoek">
        <title>Hyphomonas beringensis sp. nov. and Hyphomonas chukchiensis sp. nov., isolated from surface seawater of the Bering Sea and Chukchi Sea.</title>
        <authorList>
            <person name="Li C."/>
            <person name="Lai Q."/>
            <person name="Li G."/>
            <person name="Dong C."/>
            <person name="Wang J."/>
            <person name="Liao Y."/>
            <person name="Shao Z."/>
        </authorList>
    </citation>
    <scope>NUCLEOTIDE SEQUENCE [LARGE SCALE GENOMIC DNA]</scope>
    <source>
        <strain evidence="2 3">PS728</strain>
    </source>
</reference>
<dbReference type="PANTHER" id="PTHR42686">
    <property type="entry name" value="GH17980P-RELATED"/>
    <property type="match status" value="1"/>
</dbReference>
<proteinExistence type="predicted"/>
<accession>A0A062VLY4</accession>
<sequence length="275" mass="29402">MTLADRLSRLPAFGFGVSGPLATPLMPDHACDALIHQMLEGGGAIFDTGPSYGGGLGEIRLGRALARRADAFVMTKAGLLSSGLKKRSRDFSSAGLRASIEGSLQRLGRPAIDLLWLHGPARSEITAEVIGLLMELRTSGLVHHFGIAGRTEDALTALEDPIFEAVMLPLNRIPGNPGPELAQRARAGGRAVFAIEILGGLRPHGKMTRGQLWRTAKRLAMRGPAPKHVTASTPDEALNWAYDEAGADILLMTTTSSTHLAANINTLRHRQFRPT</sequence>
<dbReference type="RefSeq" id="WP_035595977.1">
    <property type="nucleotide sequence ID" value="NZ_ARYM01000006.1"/>
</dbReference>
<keyword evidence="3" id="KW-1185">Reference proteome</keyword>
<organism evidence="2 3">
    <name type="scientific">Hyphomonas polymorpha PS728</name>
    <dbReference type="NCBI Taxonomy" id="1280954"/>
    <lineage>
        <taxon>Bacteria</taxon>
        <taxon>Pseudomonadati</taxon>
        <taxon>Pseudomonadota</taxon>
        <taxon>Alphaproteobacteria</taxon>
        <taxon>Hyphomonadales</taxon>
        <taxon>Hyphomonadaceae</taxon>
        <taxon>Hyphomonas</taxon>
    </lineage>
</organism>
<dbReference type="GO" id="GO:0005829">
    <property type="term" value="C:cytosol"/>
    <property type="evidence" value="ECO:0007669"/>
    <property type="project" value="TreeGrafter"/>
</dbReference>
<gene>
    <name evidence="2" type="ORF">HPO_06478</name>
</gene>
<dbReference type="SUPFAM" id="SSF51430">
    <property type="entry name" value="NAD(P)-linked oxidoreductase"/>
    <property type="match status" value="1"/>
</dbReference>
<dbReference type="PATRIC" id="fig|1280954.3.peg.1314"/>
<evidence type="ECO:0000313" key="3">
    <source>
        <dbReference type="Proteomes" id="UP000027100"/>
    </source>
</evidence>
<dbReference type="CDD" id="cd19095">
    <property type="entry name" value="AKR_PA4992-like"/>
    <property type="match status" value="1"/>
</dbReference>
<dbReference type="OrthoDB" id="9768851at2"/>
<dbReference type="AlphaFoldDB" id="A0A062VLY4"/>
<dbReference type="STRING" id="1280954.HPO_06478"/>
<dbReference type="Pfam" id="PF00248">
    <property type="entry name" value="Aldo_ket_red"/>
    <property type="match status" value="1"/>
</dbReference>
<evidence type="ECO:0000313" key="2">
    <source>
        <dbReference type="EMBL" id="KCZ99193.1"/>
    </source>
</evidence>
<dbReference type="InterPro" id="IPR020471">
    <property type="entry name" value="AKR"/>
</dbReference>
<name>A0A062VLY4_9PROT</name>
<feature type="domain" description="NADP-dependent oxidoreductase" evidence="1">
    <location>
        <begin position="24"/>
        <end position="269"/>
    </location>
</feature>
<dbReference type="eggNOG" id="COG0667">
    <property type="taxonomic scope" value="Bacteria"/>
</dbReference>
<comment type="caution">
    <text evidence="2">The sequence shown here is derived from an EMBL/GenBank/DDBJ whole genome shotgun (WGS) entry which is preliminary data.</text>
</comment>
<dbReference type="EMBL" id="ARYM01000006">
    <property type="protein sequence ID" value="KCZ99193.1"/>
    <property type="molecule type" value="Genomic_DNA"/>
</dbReference>
<dbReference type="PANTHER" id="PTHR42686:SF1">
    <property type="entry name" value="GH17980P-RELATED"/>
    <property type="match status" value="1"/>
</dbReference>
<dbReference type="InterPro" id="IPR036812">
    <property type="entry name" value="NAD(P)_OxRdtase_dom_sf"/>
</dbReference>
<dbReference type="InterPro" id="IPR023210">
    <property type="entry name" value="NADP_OxRdtase_dom"/>
</dbReference>
<protein>
    <submittedName>
        <fullName evidence="2">Aldo/keto reductase</fullName>
    </submittedName>
</protein>